<dbReference type="PANTHER" id="PTHR10434">
    <property type="entry name" value="1-ACYL-SN-GLYCEROL-3-PHOSPHATE ACYLTRANSFERASE"/>
    <property type="match status" value="1"/>
</dbReference>
<gene>
    <name evidence="6" type="primary">plsC_2</name>
    <name evidence="5" type="ORF">B0181_09545</name>
    <name evidence="6" type="ORF">NCTC10293_00887</name>
</gene>
<accession>A0A1S9ZWI2</accession>
<evidence type="ECO:0000256" key="1">
    <source>
        <dbReference type="ARBA" id="ARBA00005189"/>
    </source>
</evidence>
<comment type="pathway">
    <text evidence="1">Lipid metabolism.</text>
</comment>
<proteinExistence type="predicted"/>
<dbReference type="RefSeq" id="WP_078277268.1">
    <property type="nucleotide sequence ID" value="NZ_CAACXO010000029.1"/>
</dbReference>
<evidence type="ECO:0000313" key="7">
    <source>
        <dbReference type="Proteomes" id="UP000190435"/>
    </source>
</evidence>
<reference evidence="5 7" key="1">
    <citation type="submission" date="2017-02" db="EMBL/GenBank/DDBJ databases">
        <title>Draft genome sequence of Moraxella caviae CCUG 355 type strain.</title>
        <authorList>
            <person name="Engstrom-Jakobsson H."/>
            <person name="Salva-Serra F."/>
            <person name="Thorell K."/>
            <person name="Gonzales-Siles L."/>
            <person name="Karlsson R."/>
            <person name="Boulund F."/>
            <person name="Engstrand L."/>
            <person name="Moore E."/>
        </authorList>
    </citation>
    <scope>NUCLEOTIDE SEQUENCE [LARGE SCALE GENOMIC DNA]</scope>
    <source>
        <strain evidence="5 7">CCUG 355</strain>
    </source>
</reference>
<keyword evidence="2 5" id="KW-0808">Transferase</keyword>
<dbReference type="InterPro" id="IPR002123">
    <property type="entry name" value="Plipid/glycerol_acylTrfase"/>
</dbReference>
<dbReference type="EMBL" id="MUXU01000062">
    <property type="protein sequence ID" value="OOR87790.1"/>
    <property type="molecule type" value="Genomic_DNA"/>
</dbReference>
<feature type="domain" description="Phospholipid/glycerol acyltransferase" evidence="4">
    <location>
        <begin position="54"/>
        <end position="167"/>
    </location>
</feature>
<evidence type="ECO:0000259" key="4">
    <source>
        <dbReference type="SMART" id="SM00563"/>
    </source>
</evidence>
<reference evidence="6 8" key="2">
    <citation type="submission" date="2018-06" db="EMBL/GenBank/DDBJ databases">
        <authorList>
            <consortium name="Pathogen Informatics"/>
            <person name="Doyle S."/>
        </authorList>
    </citation>
    <scope>NUCLEOTIDE SEQUENCE [LARGE SCALE GENOMIC DNA]</scope>
    <source>
        <strain evidence="6 8">NCTC10293</strain>
    </source>
</reference>
<dbReference type="Proteomes" id="UP000190435">
    <property type="component" value="Unassembled WGS sequence"/>
</dbReference>
<dbReference type="SUPFAM" id="SSF69593">
    <property type="entry name" value="Glycerol-3-phosphate (1)-acyltransferase"/>
    <property type="match status" value="1"/>
</dbReference>
<evidence type="ECO:0000313" key="6">
    <source>
        <dbReference type="EMBL" id="STZ10546.1"/>
    </source>
</evidence>
<dbReference type="EMBL" id="UGQE01000001">
    <property type="protein sequence ID" value="STZ10546.1"/>
    <property type="molecule type" value="Genomic_DNA"/>
</dbReference>
<organism evidence="5 7">
    <name type="scientific">Moraxella caviae</name>
    <dbReference type="NCBI Taxonomy" id="34060"/>
    <lineage>
        <taxon>Bacteria</taxon>
        <taxon>Pseudomonadati</taxon>
        <taxon>Pseudomonadota</taxon>
        <taxon>Gammaproteobacteria</taxon>
        <taxon>Moraxellales</taxon>
        <taxon>Moraxellaceae</taxon>
        <taxon>Moraxella</taxon>
    </lineage>
</organism>
<dbReference type="OrthoDB" id="9796839at2"/>
<dbReference type="STRING" id="34060.B0181_09545"/>
<dbReference type="Pfam" id="PF01553">
    <property type="entry name" value="Acyltransferase"/>
    <property type="match status" value="1"/>
</dbReference>
<dbReference type="PANTHER" id="PTHR10434:SF9">
    <property type="entry name" value="PHOSPHOLIPID_GLYCEROL ACYLTRANSFERASE DOMAIN-CONTAINING PROTEIN"/>
    <property type="match status" value="1"/>
</dbReference>
<dbReference type="GO" id="GO:0006654">
    <property type="term" value="P:phosphatidic acid biosynthetic process"/>
    <property type="evidence" value="ECO:0007669"/>
    <property type="project" value="TreeGrafter"/>
</dbReference>
<dbReference type="AlphaFoldDB" id="A0A1S9ZWI2"/>
<evidence type="ECO:0000256" key="3">
    <source>
        <dbReference type="ARBA" id="ARBA00023315"/>
    </source>
</evidence>
<evidence type="ECO:0000256" key="2">
    <source>
        <dbReference type="ARBA" id="ARBA00022679"/>
    </source>
</evidence>
<name>A0A1S9ZWI2_9GAMM</name>
<evidence type="ECO:0000313" key="5">
    <source>
        <dbReference type="EMBL" id="OOR87790.1"/>
    </source>
</evidence>
<evidence type="ECO:0000313" key="8">
    <source>
        <dbReference type="Proteomes" id="UP000255279"/>
    </source>
</evidence>
<dbReference type="Proteomes" id="UP000255279">
    <property type="component" value="Unassembled WGS sequence"/>
</dbReference>
<sequence>MTAAFDSLPALRAQDLGDNVPKRQGEFARQFAKFALKFSRWRVVGSVPNITQAVVIGAPHTSNMDGVVALPLLLALGIDIRILGKKQLFAVPILAQLLRWAGVVPIDRSKKGSVLQASIERFHTGKPLFLGLSPEGTRHAPQTWRTGFYYLALGAGVPIIPVALDYQARELRFMPPFYPTGDIEADMPKIQALYHGVTPKHLHRLSAPLKRLNS</sequence>
<protein>
    <submittedName>
        <fullName evidence="6">1-acyl-sn-glycerol-3-phosphate acyltransferase</fullName>
        <ecNumber evidence="6">2.3.1.51</ecNumber>
    </submittedName>
    <submittedName>
        <fullName evidence="5">Glycerol acyltransferase</fullName>
    </submittedName>
</protein>
<dbReference type="GO" id="GO:0003841">
    <property type="term" value="F:1-acylglycerol-3-phosphate O-acyltransferase activity"/>
    <property type="evidence" value="ECO:0007669"/>
    <property type="project" value="UniProtKB-EC"/>
</dbReference>
<keyword evidence="3 5" id="KW-0012">Acyltransferase</keyword>
<dbReference type="EC" id="2.3.1.51" evidence="6"/>
<dbReference type="SMART" id="SM00563">
    <property type="entry name" value="PlsC"/>
    <property type="match status" value="1"/>
</dbReference>
<keyword evidence="7" id="KW-1185">Reference proteome</keyword>